<dbReference type="eggNOG" id="COG2267">
    <property type="taxonomic scope" value="Bacteria"/>
</dbReference>
<dbReference type="Gene3D" id="3.40.50.1820">
    <property type="entry name" value="alpha/beta hydrolase"/>
    <property type="match status" value="1"/>
</dbReference>
<name>E1T8Z0_BURSG</name>
<protein>
    <submittedName>
        <fullName evidence="3">Alpha/beta hydrolase fold protein</fullName>
    </submittedName>
</protein>
<dbReference type="Pfam" id="PF00561">
    <property type="entry name" value="Abhydrolase_1"/>
    <property type="match status" value="1"/>
</dbReference>
<dbReference type="STRING" id="640512.BC1003_0581"/>
<dbReference type="OrthoDB" id="5853561at2"/>
<gene>
    <name evidence="3" type="ordered locus">BC1003_0581</name>
</gene>
<keyword evidence="3" id="KW-0378">Hydrolase</keyword>
<reference evidence="3" key="1">
    <citation type="submission" date="2010-09" db="EMBL/GenBank/DDBJ databases">
        <title>Complete sequence of chromosome1 of Burkholderia sp. CCGE1003.</title>
        <authorList>
            <consortium name="US DOE Joint Genome Institute"/>
            <person name="Lucas S."/>
            <person name="Copeland A."/>
            <person name="Lapidus A."/>
            <person name="Cheng J.-F."/>
            <person name="Bruce D."/>
            <person name="Goodwin L."/>
            <person name="Pitluck S."/>
            <person name="Daligault H."/>
            <person name="Davenport K."/>
            <person name="Detter J.C."/>
            <person name="Han C."/>
            <person name="Tapia R."/>
            <person name="Land M."/>
            <person name="Hauser L."/>
            <person name="Jeffries C."/>
            <person name="Kyrpides N."/>
            <person name="Ivanova N."/>
            <person name="Ovchinnikova G."/>
            <person name="Martinez-Romero E."/>
            <person name="Rogel M.A."/>
            <person name="Auchtung J."/>
            <person name="Tiedje J.M."/>
            <person name="Woyke T."/>
        </authorList>
    </citation>
    <scope>NUCLEOTIDE SEQUENCE</scope>
    <source>
        <strain evidence="3">CCGE1003</strain>
    </source>
</reference>
<dbReference type="InterPro" id="IPR000073">
    <property type="entry name" value="AB_hydrolase_1"/>
</dbReference>
<organism evidence="3">
    <name type="scientific">Burkholderia sp. (strain CCGE1003)</name>
    <dbReference type="NCBI Taxonomy" id="640512"/>
    <lineage>
        <taxon>Bacteria</taxon>
        <taxon>Pseudomonadati</taxon>
        <taxon>Pseudomonadota</taxon>
        <taxon>Betaproteobacteria</taxon>
        <taxon>Burkholderiales</taxon>
        <taxon>Burkholderiaceae</taxon>
        <taxon>Burkholderia</taxon>
    </lineage>
</organism>
<dbReference type="InterPro" id="IPR050266">
    <property type="entry name" value="AB_hydrolase_sf"/>
</dbReference>
<dbReference type="AlphaFoldDB" id="E1T8Z0"/>
<proteinExistence type="predicted"/>
<dbReference type="GO" id="GO:0016787">
    <property type="term" value="F:hydrolase activity"/>
    <property type="evidence" value="ECO:0007669"/>
    <property type="project" value="UniProtKB-KW"/>
</dbReference>
<accession>E1T8Z0</accession>
<evidence type="ECO:0000259" key="2">
    <source>
        <dbReference type="Pfam" id="PF00561"/>
    </source>
</evidence>
<dbReference type="InterPro" id="IPR000639">
    <property type="entry name" value="Epox_hydrolase-like"/>
</dbReference>
<dbReference type="SUPFAM" id="SSF53474">
    <property type="entry name" value="alpha/beta-Hydrolases"/>
    <property type="match status" value="1"/>
</dbReference>
<feature type="region of interest" description="Disordered" evidence="1">
    <location>
        <begin position="327"/>
        <end position="348"/>
    </location>
</feature>
<dbReference type="HOGENOM" id="CLU_020336_13_0_4"/>
<sequence length="348" mass="37082">MPRSFNHVPKSSRTVGLVAAAATAAAVAALWVRHRASRAERDNPPVGRFVEVDGVRLHYVDKGNGSPVVLLHGNAVLLQDFIASGLIDRLAERHRVIAFDRPGFGYSERPRSHMWSAQSQAETIRHALELLGVDAPVILGHSWGTSVALSMALGGAPYVRGLVLVSGYYYPSVRLDVALTAPVALPVLGDVLRYTVSPITGRLLLKRMVAAMFSPLPVPERFFEVVAREMIVRPSQIKAEAGDAAAMIPATARLRDDYSALTIPVAIFAGAEDKIVDPQAHSVRLHQAIPQSSLVIVQGAGHMVHYAAAGQIVAAVDAMAERHDAQANGTGVTDSVLPSESTLNVAAS</sequence>
<dbReference type="PANTHER" id="PTHR43798">
    <property type="entry name" value="MONOACYLGLYCEROL LIPASE"/>
    <property type="match status" value="1"/>
</dbReference>
<dbReference type="PRINTS" id="PR00111">
    <property type="entry name" value="ABHYDROLASE"/>
</dbReference>
<dbReference type="KEGG" id="bgf:BC1003_0581"/>
<evidence type="ECO:0000313" key="3">
    <source>
        <dbReference type="EMBL" id="ADN56584.1"/>
    </source>
</evidence>
<evidence type="ECO:0000256" key="1">
    <source>
        <dbReference type="SAM" id="MobiDB-lite"/>
    </source>
</evidence>
<dbReference type="EMBL" id="CP002217">
    <property type="protein sequence ID" value="ADN56584.1"/>
    <property type="molecule type" value="Genomic_DNA"/>
</dbReference>
<dbReference type="InterPro" id="IPR029058">
    <property type="entry name" value="AB_hydrolase_fold"/>
</dbReference>
<feature type="domain" description="AB hydrolase-1" evidence="2">
    <location>
        <begin position="67"/>
        <end position="306"/>
    </location>
</feature>
<dbReference type="PRINTS" id="PR00412">
    <property type="entry name" value="EPOXHYDRLASE"/>
</dbReference>